<dbReference type="InterPro" id="IPR050091">
    <property type="entry name" value="PKS_NRPS_Biosynth_Enz"/>
</dbReference>
<name>A0A812WHF4_SYMPI</name>
<dbReference type="OrthoDB" id="440401at2759"/>
<evidence type="ECO:0000256" key="4">
    <source>
        <dbReference type="RuleBase" id="RU003694"/>
    </source>
</evidence>
<dbReference type="PROSITE" id="PS00606">
    <property type="entry name" value="KS3_1"/>
    <property type="match status" value="1"/>
</dbReference>
<keyword evidence="8" id="KW-1185">Reference proteome</keyword>
<dbReference type="PANTHER" id="PTHR43775">
    <property type="entry name" value="FATTY ACID SYNTHASE"/>
    <property type="match status" value="1"/>
</dbReference>
<dbReference type="Gene3D" id="3.40.47.10">
    <property type="match status" value="1"/>
</dbReference>
<keyword evidence="3 4" id="KW-0808">Transferase</keyword>
<evidence type="ECO:0000256" key="1">
    <source>
        <dbReference type="ARBA" id="ARBA00022450"/>
    </source>
</evidence>
<dbReference type="SUPFAM" id="SSF53901">
    <property type="entry name" value="Thiolase-like"/>
    <property type="match status" value="1"/>
</dbReference>
<evidence type="ECO:0000313" key="8">
    <source>
        <dbReference type="Proteomes" id="UP000649617"/>
    </source>
</evidence>
<comment type="similarity">
    <text evidence="4">Belongs to the thiolase-like superfamily. Beta-ketoacyl-ACP synthases family.</text>
</comment>
<evidence type="ECO:0000313" key="7">
    <source>
        <dbReference type="EMBL" id="CAE7688667.1"/>
    </source>
</evidence>
<dbReference type="EMBL" id="CAJNIZ010044433">
    <property type="protein sequence ID" value="CAE7688667.1"/>
    <property type="molecule type" value="Genomic_DNA"/>
</dbReference>
<dbReference type="GO" id="GO:0004315">
    <property type="term" value="F:3-oxoacyl-[acyl-carrier-protein] synthase activity"/>
    <property type="evidence" value="ECO:0007669"/>
    <property type="project" value="InterPro"/>
</dbReference>
<dbReference type="InterPro" id="IPR020841">
    <property type="entry name" value="PKS_Beta-ketoAc_synthase_dom"/>
</dbReference>
<reference evidence="7" key="1">
    <citation type="submission" date="2021-02" db="EMBL/GenBank/DDBJ databases">
        <authorList>
            <person name="Dougan E. K."/>
            <person name="Rhodes N."/>
            <person name="Thang M."/>
            <person name="Chan C."/>
        </authorList>
    </citation>
    <scope>NUCLEOTIDE SEQUENCE</scope>
</reference>
<feature type="domain" description="Ketosynthase family 3 (KS3)" evidence="6">
    <location>
        <begin position="1"/>
        <end position="351"/>
    </location>
</feature>
<evidence type="ECO:0000259" key="6">
    <source>
        <dbReference type="PROSITE" id="PS52004"/>
    </source>
</evidence>
<protein>
    <submittedName>
        <fullName evidence="7">EryA protein</fullName>
    </submittedName>
</protein>
<dbReference type="InterPro" id="IPR014031">
    <property type="entry name" value="Ketoacyl_synth_C"/>
</dbReference>
<dbReference type="Pfam" id="PF02801">
    <property type="entry name" value="Ketoacyl-synt_C"/>
    <property type="match status" value="2"/>
</dbReference>
<accession>A0A812WHF4</accession>
<keyword evidence="2" id="KW-0597">Phosphoprotein</keyword>
<sequence length="373" mass="38420">MSHDAFLDGNMKREALVGTNSAAIVGLSNNDWIQVQSGDIRKLNPYTATGTSASVAAARVAFCLGLKGPAYVVDTACSSALVAVDAAAMNLRRGRCTAAVSAAANVIASPATFISFSKPRMLSPRGRSHTFDASADGYGRGEGAGAVALCPMSQAHGLARATLKGSAVNQDGRSSTMTAPNGPSQTLAVATALSEARLRHHEARKRAQKVLDSTEPRGSNAAATQVQHHECHGTGTPLGDPIEVGALQAGSLEEGIRKQPAALAAVKTGVGHLEGAAASPGLLKTLALLRCRSALAVVHLHSLNPHLSLLEDVPQAFPTEHAPLSGRLGRLAGGLSSFGFGGTNAVAHMQEVKGKGQSVGRECNQQRWLGNSR</sequence>
<keyword evidence="1" id="KW-0596">Phosphopantetheine</keyword>
<dbReference type="CDD" id="cd00833">
    <property type="entry name" value="PKS"/>
    <property type="match status" value="1"/>
</dbReference>
<dbReference type="GO" id="GO:0004312">
    <property type="term" value="F:fatty acid synthase activity"/>
    <property type="evidence" value="ECO:0007669"/>
    <property type="project" value="TreeGrafter"/>
</dbReference>
<evidence type="ECO:0000256" key="2">
    <source>
        <dbReference type="ARBA" id="ARBA00022553"/>
    </source>
</evidence>
<dbReference type="InterPro" id="IPR016039">
    <property type="entry name" value="Thiolase-like"/>
</dbReference>
<comment type="caution">
    <text evidence="7">The sequence shown here is derived from an EMBL/GenBank/DDBJ whole genome shotgun (WGS) entry which is preliminary data.</text>
</comment>
<dbReference type="AlphaFoldDB" id="A0A812WHF4"/>
<evidence type="ECO:0000256" key="5">
    <source>
        <dbReference type="SAM" id="MobiDB-lite"/>
    </source>
</evidence>
<gene>
    <name evidence="7" type="primary">eryA</name>
    <name evidence="7" type="ORF">SPIL2461_LOCUS19274</name>
</gene>
<dbReference type="InterPro" id="IPR018201">
    <property type="entry name" value="Ketoacyl_synth_AS"/>
</dbReference>
<dbReference type="InterPro" id="IPR014030">
    <property type="entry name" value="Ketoacyl_synth_N"/>
</dbReference>
<proteinExistence type="inferred from homology"/>
<dbReference type="SMART" id="SM00825">
    <property type="entry name" value="PKS_KS"/>
    <property type="match status" value="1"/>
</dbReference>
<dbReference type="Pfam" id="PF00109">
    <property type="entry name" value="ketoacyl-synt"/>
    <property type="match status" value="1"/>
</dbReference>
<organism evidence="7 8">
    <name type="scientific">Symbiodinium pilosum</name>
    <name type="common">Dinoflagellate</name>
    <dbReference type="NCBI Taxonomy" id="2952"/>
    <lineage>
        <taxon>Eukaryota</taxon>
        <taxon>Sar</taxon>
        <taxon>Alveolata</taxon>
        <taxon>Dinophyceae</taxon>
        <taxon>Suessiales</taxon>
        <taxon>Symbiodiniaceae</taxon>
        <taxon>Symbiodinium</taxon>
    </lineage>
</organism>
<dbReference type="PANTHER" id="PTHR43775:SF37">
    <property type="entry name" value="SI:DKEY-61P9.11"/>
    <property type="match status" value="1"/>
</dbReference>
<dbReference type="PROSITE" id="PS52004">
    <property type="entry name" value="KS3_2"/>
    <property type="match status" value="1"/>
</dbReference>
<feature type="region of interest" description="Disordered" evidence="5">
    <location>
        <begin position="204"/>
        <end position="240"/>
    </location>
</feature>
<dbReference type="Proteomes" id="UP000649617">
    <property type="component" value="Unassembled WGS sequence"/>
</dbReference>
<dbReference type="GO" id="GO:0006633">
    <property type="term" value="P:fatty acid biosynthetic process"/>
    <property type="evidence" value="ECO:0007669"/>
    <property type="project" value="InterPro"/>
</dbReference>
<evidence type="ECO:0000256" key="3">
    <source>
        <dbReference type="ARBA" id="ARBA00022679"/>
    </source>
</evidence>